<evidence type="ECO:0000259" key="2">
    <source>
        <dbReference type="Pfam" id="PF07002"/>
    </source>
</evidence>
<dbReference type="InterPro" id="IPR036465">
    <property type="entry name" value="vWFA_dom_sf"/>
</dbReference>
<dbReference type="PANTHER" id="PTHR45751">
    <property type="entry name" value="COPINE FAMILY PROTEIN 1"/>
    <property type="match status" value="1"/>
</dbReference>
<accession>A0A5A8CBD6</accession>
<dbReference type="OMA" id="QLISACC"/>
<gene>
    <name evidence="3" type="ORF">FNF29_05607</name>
</gene>
<evidence type="ECO:0000256" key="1">
    <source>
        <dbReference type="SAM" id="MobiDB-lite"/>
    </source>
</evidence>
<feature type="domain" description="Copine C-terminal" evidence="2">
    <location>
        <begin position="62"/>
        <end position="279"/>
    </location>
</feature>
<comment type="caution">
    <text evidence="3">The sequence shown here is derived from an EMBL/GenBank/DDBJ whole genome shotgun (WGS) entry which is preliminary data.</text>
</comment>
<name>A0A5A8CBD6_CAFRO</name>
<keyword evidence="4" id="KW-1185">Reference proteome</keyword>
<dbReference type="Pfam" id="PF07002">
    <property type="entry name" value="Copine"/>
    <property type="match status" value="1"/>
</dbReference>
<dbReference type="GO" id="GO:0005634">
    <property type="term" value="C:nucleus"/>
    <property type="evidence" value="ECO:0007669"/>
    <property type="project" value="TreeGrafter"/>
</dbReference>
<dbReference type="Gene3D" id="3.40.50.410">
    <property type="entry name" value="von Willebrand factor, type A domain"/>
    <property type="match status" value="1"/>
</dbReference>
<protein>
    <recommendedName>
        <fullName evidence="2">Copine C-terminal domain-containing protein</fullName>
    </recommendedName>
</protein>
<feature type="region of interest" description="Disordered" evidence="1">
    <location>
        <begin position="287"/>
        <end position="313"/>
    </location>
</feature>
<dbReference type="AlphaFoldDB" id="A0A5A8CBD6"/>
<sequence>MGCAWSGDGSSSFPDKYSTIQGIRDAMRAANMENSDMIVAIDVTRSNEAALGAHTSFEGRDLHDLSVLNPYQRVMRLVGGEVAAVLDKDGTFPVLAFGDAASVDHPSRCVLLGDAKGFDEVDRLYRGFLSDPRVVKSGPTSFEGVVRFAIDQAIRTRRFHTLLIITDGQINDEKEVPDPKSATKWRRTEPTIEALIEASQYPIEVIIVGVGDGPWDAMEALDDELKAKAKAKKMTYRVDCCQFVPFTRYMRTTDAAALQAFTVDCLQEVPQLKAWLDEHGMMGPGARTTPIGSEPVEWKPPAEGAEAVPTAPP</sequence>
<dbReference type="PANTHER" id="PTHR45751:SF11">
    <property type="entry name" value="COPINE FAMILY PROTEIN 2"/>
    <property type="match status" value="1"/>
</dbReference>
<dbReference type="InterPro" id="IPR010734">
    <property type="entry name" value="Copine_C"/>
</dbReference>
<evidence type="ECO:0000313" key="4">
    <source>
        <dbReference type="Proteomes" id="UP000323011"/>
    </source>
</evidence>
<dbReference type="GO" id="GO:0004842">
    <property type="term" value="F:ubiquitin-protein transferase activity"/>
    <property type="evidence" value="ECO:0007669"/>
    <property type="project" value="TreeGrafter"/>
</dbReference>
<dbReference type="InterPro" id="IPR052079">
    <property type="entry name" value="E3_ligase/Copine_domain"/>
</dbReference>
<dbReference type="GO" id="GO:0016567">
    <property type="term" value="P:protein ubiquitination"/>
    <property type="evidence" value="ECO:0007669"/>
    <property type="project" value="TreeGrafter"/>
</dbReference>
<dbReference type="EMBL" id="VLTN01000038">
    <property type="protein sequence ID" value="KAA0149987.1"/>
    <property type="molecule type" value="Genomic_DNA"/>
</dbReference>
<dbReference type="SUPFAM" id="SSF53300">
    <property type="entry name" value="vWA-like"/>
    <property type="match status" value="1"/>
</dbReference>
<organism evidence="3 4">
    <name type="scientific">Cafeteria roenbergensis</name>
    <name type="common">Marine flagellate</name>
    <dbReference type="NCBI Taxonomy" id="33653"/>
    <lineage>
        <taxon>Eukaryota</taxon>
        <taxon>Sar</taxon>
        <taxon>Stramenopiles</taxon>
        <taxon>Bigyra</taxon>
        <taxon>Opalozoa</taxon>
        <taxon>Bicosoecida</taxon>
        <taxon>Cafeteriaceae</taxon>
        <taxon>Cafeteria</taxon>
    </lineage>
</organism>
<reference evidence="3 4" key="1">
    <citation type="submission" date="2019-07" db="EMBL/GenBank/DDBJ databases">
        <title>Genomes of Cafeteria roenbergensis.</title>
        <authorList>
            <person name="Fischer M.G."/>
            <person name="Hackl T."/>
            <person name="Roman M."/>
        </authorList>
    </citation>
    <scope>NUCLEOTIDE SEQUENCE [LARGE SCALE GENOMIC DNA]</scope>
    <source>
        <strain evidence="3 4">BVI</strain>
    </source>
</reference>
<evidence type="ECO:0000313" key="3">
    <source>
        <dbReference type="EMBL" id="KAA0149987.1"/>
    </source>
</evidence>
<proteinExistence type="predicted"/>
<dbReference type="Proteomes" id="UP000323011">
    <property type="component" value="Unassembled WGS sequence"/>
</dbReference>